<evidence type="ECO:0000313" key="2">
    <source>
        <dbReference type="EMBL" id="TGO06955.1"/>
    </source>
</evidence>
<dbReference type="EMBL" id="PQXH01000377">
    <property type="protein sequence ID" value="TGO06955.1"/>
    <property type="molecule type" value="Genomic_DNA"/>
</dbReference>
<evidence type="ECO:0000259" key="1">
    <source>
        <dbReference type="Pfam" id="PF02801"/>
    </source>
</evidence>
<evidence type="ECO:0000313" key="3">
    <source>
        <dbReference type="Proteomes" id="UP000297777"/>
    </source>
</evidence>
<dbReference type="OrthoDB" id="329835at2759"/>
<dbReference type="AlphaFoldDB" id="A0A4Z1E4C6"/>
<accession>A0A4Z1E4C6</accession>
<dbReference type="GO" id="GO:0044550">
    <property type="term" value="P:secondary metabolite biosynthetic process"/>
    <property type="evidence" value="ECO:0007669"/>
    <property type="project" value="TreeGrafter"/>
</dbReference>
<proteinExistence type="predicted"/>
<gene>
    <name evidence="2" type="ORF">BTUL_0379g00050</name>
</gene>
<feature type="domain" description="Beta-ketoacyl synthase C-terminal" evidence="1">
    <location>
        <begin position="56"/>
        <end position="104"/>
    </location>
</feature>
<dbReference type="Gene3D" id="3.40.47.10">
    <property type="match status" value="1"/>
</dbReference>
<organism evidence="2 3">
    <name type="scientific">Botrytis tulipae</name>
    <dbReference type="NCBI Taxonomy" id="87230"/>
    <lineage>
        <taxon>Eukaryota</taxon>
        <taxon>Fungi</taxon>
        <taxon>Dikarya</taxon>
        <taxon>Ascomycota</taxon>
        <taxon>Pezizomycotina</taxon>
        <taxon>Leotiomycetes</taxon>
        <taxon>Helotiales</taxon>
        <taxon>Sclerotiniaceae</taxon>
        <taxon>Botrytis</taxon>
    </lineage>
</organism>
<sequence length="105" mass="12063">MLLSLDSTILLEQRKLLSPDTSMRELIAMLVVRALRLSLSRYIMLYKIDRDTIQTVVRGSGSNQDSWKPTLTQPSAESQETLIRRFYAQAELGFEDTRYVEAHGK</sequence>
<dbReference type="InterPro" id="IPR050091">
    <property type="entry name" value="PKS_NRPS_Biosynth_Enz"/>
</dbReference>
<dbReference type="InterPro" id="IPR014031">
    <property type="entry name" value="Ketoacyl_synth_C"/>
</dbReference>
<name>A0A4Z1E4C6_9HELO</name>
<dbReference type="Pfam" id="PF02801">
    <property type="entry name" value="Ketoacyl-synt_C"/>
    <property type="match status" value="1"/>
</dbReference>
<dbReference type="GO" id="GO:0004312">
    <property type="term" value="F:fatty acid synthase activity"/>
    <property type="evidence" value="ECO:0007669"/>
    <property type="project" value="TreeGrafter"/>
</dbReference>
<reference evidence="2 3" key="1">
    <citation type="submission" date="2017-12" db="EMBL/GenBank/DDBJ databases">
        <title>Comparative genomics of Botrytis spp.</title>
        <authorList>
            <person name="Valero-Jimenez C.A."/>
            <person name="Tapia P."/>
            <person name="Veloso J."/>
            <person name="Silva-Moreno E."/>
            <person name="Staats M."/>
            <person name="Valdes J.H."/>
            <person name="Van Kan J.A.L."/>
        </authorList>
    </citation>
    <scope>NUCLEOTIDE SEQUENCE [LARGE SCALE GENOMIC DNA]</scope>
    <source>
        <strain evidence="2 3">Bt9001</strain>
    </source>
</reference>
<protein>
    <recommendedName>
        <fullName evidence="1">Beta-ketoacyl synthase C-terminal domain-containing protein</fullName>
    </recommendedName>
</protein>
<comment type="caution">
    <text evidence="2">The sequence shown here is derived from an EMBL/GenBank/DDBJ whole genome shotgun (WGS) entry which is preliminary data.</text>
</comment>
<keyword evidence="3" id="KW-1185">Reference proteome</keyword>
<dbReference type="InterPro" id="IPR016039">
    <property type="entry name" value="Thiolase-like"/>
</dbReference>
<dbReference type="PANTHER" id="PTHR43775">
    <property type="entry name" value="FATTY ACID SYNTHASE"/>
    <property type="match status" value="1"/>
</dbReference>
<dbReference type="Proteomes" id="UP000297777">
    <property type="component" value="Unassembled WGS sequence"/>
</dbReference>
<dbReference type="SUPFAM" id="SSF53901">
    <property type="entry name" value="Thiolase-like"/>
    <property type="match status" value="1"/>
</dbReference>
<dbReference type="PANTHER" id="PTHR43775:SF29">
    <property type="entry name" value="ASPERFURANONE POLYKETIDE SYNTHASE AFOG-RELATED"/>
    <property type="match status" value="1"/>
</dbReference>
<dbReference type="GO" id="GO:0006633">
    <property type="term" value="P:fatty acid biosynthetic process"/>
    <property type="evidence" value="ECO:0007669"/>
    <property type="project" value="TreeGrafter"/>
</dbReference>